<dbReference type="GO" id="GO:0005813">
    <property type="term" value="C:centrosome"/>
    <property type="evidence" value="ECO:0007669"/>
    <property type="project" value="TreeGrafter"/>
</dbReference>
<dbReference type="GO" id="GO:0061511">
    <property type="term" value="P:centriole elongation"/>
    <property type="evidence" value="ECO:0007669"/>
    <property type="project" value="TreeGrafter"/>
</dbReference>
<keyword evidence="2" id="KW-0175">Coiled coil</keyword>
<feature type="domain" description="Centromere protein J C-terminal" evidence="4">
    <location>
        <begin position="1018"/>
        <end position="1047"/>
    </location>
</feature>
<evidence type="ECO:0000256" key="2">
    <source>
        <dbReference type="SAM" id="Coils"/>
    </source>
</evidence>
<dbReference type="GO" id="GO:0015631">
    <property type="term" value="F:tubulin binding"/>
    <property type="evidence" value="ECO:0007669"/>
    <property type="project" value="TreeGrafter"/>
</dbReference>
<evidence type="ECO:0000313" key="6">
    <source>
        <dbReference type="EMBL" id="KOC66178.1"/>
    </source>
</evidence>
<dbReference type="GO" id="GO:0005814">
    <property type="term" value="C:centriole"/>
    <property type="evidence" value="ECO:0007669"/>
    <property type="project" value="TreeGrafter"/>
</dbReference>
<dbReference type="InterPro" id="IPR009852">
    <property type="entry name" value="CENPJ_C_dom"/>
</dbReference>
<dbReference type="GO" id="GO:0060271">
    <property type="term" value="P:cilium assembly"/>
    <property type="evidence" value="ECO:0007669"/>
    <property type="project" value="TreeGrafter"/>
</dbReference>
<dbReference type="AlphaFoldDB" id="A0A0L7R5R0"/>
<feature type="domain" description="CENPJ tubulin-binding region" evidence="5">
    <location>
        <begin position="69"/>
        <end position="113"/>
    </location>
</feature>
<dbReference type="PANTHER" id="PTHR10331">
    <property type="entry name" value="T COMPLEX PROTEIN 10"/>
    <property type="match status" value="1"/>
</dbReference>
<feature type="domain" description="Centromere protein J C-terminal" evidence="4">
    <location>
        <begin position="981"/>
        <end position="1013"/>
    </location>
</feature>
<dbReference type="InterPro" id="IPR058029">
    <property type="entry name" value="Tubulin-bd_CENPJ"/>
</dbReference>
<protein>
    <submittedName>
        <fullName evidence="6">Centromere protein J</fullName>
    </submittedName>
</protein>
<dbReference type="EMBL" id="KQ414648">
    <property type="protein sequence ID" value="KOC66178.1"/>
    <property type="molecule type" value="Genomic_DNA"/>
</dbReference>
<feature type="compositionally biased region" description="Polar residues" evidence="3">
    <location>
        <begin position="158"/>
        <end position="169"/>
    </location>
</feature>
<dbReference type="OrthoDB" id="10252174at2759"/>
<dbReference type="STRING" id="597456.A0A0L7R5R0"/>
<evidence type="ECO:0000313" key="7">
    <source>
        <dbReference type="Proteomes" id="UP000053825"/>
    </source>
</evidence>
<dbReference type="Proteomes" id="UP000053825">
    <property type="component" value="Unassembled WGS sequence"/>
</dbReference>
<evidence type="ECO:0000259" key="4">
    <source>
        <dbReference type="Pfam" id="PF07202"/>
    </source>
</evidence>
<dbReference type="Pfam" id="PF07202">
    <property type="entry name" value="Tcp10_C"/>
    <property type="match status" value="3"/>
</dbReference>
<dbReference type="InterPro" id="IPR026581">
    <property type="entry name" value="TCP10L/CENPJ"/>
</dbReference>
<evidence type="ECO:0000259" key="5">
    <source>
        <dbReference type="Pfam" id="PF25779"/>
    </source>
</evidence>
<dbReference type="PANTHER" id="PTHR10331:SF6">
    <property type="entry name" value="SPINDLE ASSEMBLY ABNORMAL 4"/>
    <property type="match status" value="1"/>
</dbReference>
<dbReference type="Pfam" id="PF25779">
    <property type="entry name" value="Tubulin-bind_CPAP"/>
    <property type="match status" value="1"/>
</dbReference>
<sequence length="1060" mass="122243">MDLEATVVERLQKLRQWQLEQQERLLKQQQVQREMLTQRQDYGIAPLPSNKTVINHISIDDIPIPSPRKDFHTLLEERLKDCENEHSKKSNINLGNKVKKPFLRKGEGLSRFKLNQQPQPTILKTRPRSASFTNNTQSGFKYKNESKSNKTTRSSKNVQLSKSTHSTNVPQKHLCLKNIPLPKKKVRSKSESNTSQLKDYVNEVKNTVELNTSDFHSGTQKELEEVRIFELLEEKAENSSFCSTSSAVVAFLHQSTPCKVKNAGCKTESGMLNAKQITPIIKTPKDQLILKSNQVYKCATSNKNADIYCNIAPIMNQKVIQNSVHKDVSLHVRFSEYNEYKTIGLTDTSSISTESLAVKTFSDEKVWSDSSTPETSTIETSSMPFKIPQSPMIIKVLNYKTQCHKSNRQNNNSNCNVDIHQYICHKDESEFSDTADQFPDDKKSILHNYSQNHSSPQKIDNFHSIEASINHMDKCDNKKADECVNSNDDEVATEDQENKENLQEASETIFKSELLKNRLLELEQEINIFRKENTSLSIQRKKIQEDSRNLHKEYTEKEKKLEENRKLVEDRLQEEKKKLIREKAALESRMRDSQEKVQQSKLERQEMQNLKQELEQLKEETHIKESRWNAAQSRHKCQMRILKMENSKLKQEIEKLQNLKKSNIRNKEKSGTSSNTRAIHQINKQINMQFKESHKINGVSSEDDQKLIETAMKTANIINSQYIEEGKEHNYNSNKSVINEKSQTTIVNLAKKRNLYENLIKEATSDLTEIQEQFDTSKNLNESSSDLSSKLKQLESKTNIIKDNCEKSYKESDISFNHDNINSNIQLHMQNDYTHFISPTKTYHENHDKSVISKLYDELSSTHVGSKSSCQSKLSIDKQGIKQIQHIDGSIEYHFPNGNVKKVFPDQGLTKLIYYNGDVRETNRDGKIKYFYASTGTWHTTMPDGLEILKFANGQVERRLHNGAVEVSFPDGSLRILESGGIEKWIQPDGTLIQILTNGEKILTLPNGQREIHTKTHKRREYPDGTMKLIYLDGTQETRYSNGRIRIKDKDGNLLMDSYQ</sequence>
<feature type="coiled-coil region" evidence="2">
    <location>
        <begin position="512"/>
        <end position="669"/>
    </location>
</feature>
<gene>
    <name evidence="6" type="ORF">WH47_07247</name>
</gene>
<comment type="similarity">
    <text evidence="1">Belongs to the TCP10 family.</text>
</comment>
<feature type="region of interest" description="Disordered" evidence="3">
    <location>
        <begin position="116"/>
        <end position="169"/>
    </location>
</feature>
<evidence type="ECO:0000256" key="3">
    <source>
        <dbReference type="SAM" id="MobiDB-lite"/>
    </source>
</evidence>
<keyword evidence="7" id="KW-1185">Reference proteome</keyword>
<dbReference type="Gene3D" id="2.60.450.20">
    <property type="match status" value="1"/>
</dbReference>
<dbReference type="InterPro" id="IPR047002">
    <property type="entry name" value="Tcp10_C_sf"/>
</dbReference>
<reference evidence="6 7" key="1">
    <citation type="submission" date="2015-07" db="EMBL/GenBank/DDBJ databases">
        <title>The genome of Habropoda laboriosa.</title>
        <authorList>
            <person name="Pan H."/>
            <person name="Kapheim K."/>
        </authorList>
    </citation>
    <scope>NUCLEOTIDE SEQUENCE [LARGE SCALE GENOMIC DNA]</scope>
    <source>
        <strain evidence="6">0110345459</strain>
    </source>
</reference>
<proteinExistence type="inferred from homology"/>
<feature type="domain" description="Centromere protein J C-terminal" evidence="4">
    <location>
        <begin position="943"/>
        <end position="976"/>
    </location>
</feature>
<accession>A0A0L7R5R0</accession>
<feature type="coiled-coil region" evidence="2">
    <location>
        <begin position="746"/>
        <end position="797"/>
    </location>
</feature>
<evidence type="ECO:0000256" key="1">
    <source>
        <dbReference type="ARBA" id="ARBA00005627"/>
    </source>
</evidence>
<organism evidence="6 7">
    <name type="scientific">Habropoda laboriosa</name>
    <dbReference type="NCBI Taxonomy" id="597456"/>
    <lineage>
        <taxon>Eukaryota</taxon>
        <taxon>Metazoa</taxon>
        <taxon>Ecdysozoa</taxon>
        <taxon>Arthropoda</taxon>
        <taxon>Hexapoda</taxon>
        <taxon>Insecta</taxon>
        <taxon>Pterygota</taxon>
        <taxon>Neoptera</taxon>
        <taxon>Endopterygota</taxon>
        <taxon>Hymenoptera</taxon>
        <taxon>Apocrita</taxon>
        <taxon>Aculeata</taxon>
        <taxon>Apoidea</taxon>
        <taxon>Anthophila</taxon>
        <taxon>Apidae</taxon>
        <taxon>Habropoda</taxon>
    </lineage>
</organism>
<feature type="compositionally biased region" description="Polar residues" evidence="3">
    <location>
        <begin position="116"/>
        <end position="139"/>
    </location>
</feature>
<name>A0A0L7R5R0_9HYME</name>